<accession>A0A0A7V3I8</accession>
<organism evidence="2 4">
    <name type="scientific">Candidatus Nitrosopelagicus brevis</name>
    <dbReference type="NCBI Taxonomy" id="1410606"/>
    <lineage>
        <taxon>Archaea</taxon>
        <taxon>Nitrososphaerota</taxon>
    </lineage>
</organism>
<proteinExistence type="predicted"/>
<evidence type="ECO:0000313" key="3">
    <source>
        <dbReference type="EMBL" id="PTL87525.1"/>
    </source>
</evidence>
<keyword evidence="5" id="KW-1185">Reference proteome</keyword>
<feature type="transmembrane region" description="Helical" evidence="1">
    <location>
        <begin position="6"/>
        <end position="23"/>
    </location>
</feature>
<keyword evidence="1" id="KW-0472">Membrane</keyword>
<dbReference type="HOGENOM" id="CLU_200147_0_0_2"/>
<reference evidence="3" key="2">
    <citation type="submission" date="2016-05" db="EMBL/GenBank/DDBJ databases">
        <authorList>
            <person name="Lavstsen T."/>
            <person name="Jespersen J.S."/>
        </authorList>
    </citation>
    <scope>NUCLEOTIDE SEQUENCE [LARGE SCALE GENOMIC DNA]</scope>
    <source>
        <strain evidence="3">U25</strain>
    </source>
</reference>
<evidence type="ECO:0000256" key="1">
    <source>
        <dbReference type="SAM" id="Phobius"/>
    </source>
</evidence>
<name>A0A0A7V3I8_9ARCH</name>
<reference evidence="2 4" key="1">
    <citation type="journal article" date="2015" name="Proc. Natl. Acad. Sci. U.S.A.">
        <title>Genomic and proteomic characterization of "Candidatus Nitrosopelagicus brevis": An ammonia-oxidizing archaeon from the open ocean.</title>
        <authorList>
            <person name="Santoro A.E."/>
            <person name="Dupont C.L."/>
            <person name="Richter R.A."/>
            <person name="Craig M.T."/>
            <person name="Carini P."/>
            <person name="McIlvin M.R."/>
            <person name="Yang Y."/>
            <person name="Orsi W.D."/>
            <person name="Moran D.M."/>
            <person name="Saito M.A."/>
        </authorList>
    </citation>
    <scope>NUCLEOTIDE SEQUENCE [LARGE SCALE GENOMIC DNA]</scope>
    <source>
        <strain evidence="2">CN25</strain>
        <strain evidence="4">V2</strain>
    </source>
</reference>
<dbReference type="KEGG" id="nbv:T478_0282"/>
<dbReference type="RefSeq" id="WP_048104592.1">
    <property type="nucleotide sequence ID" value="NZ_CP007026.1"/>
</dbReference>
<dbReference type="AlphaFoldDB" id="A0A0A7V3I8"/>
<sequence>MLLWVAAAAIGILVTFILIFKYTKTGKNDVIGYSSKCKKCGEETNGLKCPKCESVKKDWR</sequence>
<dbReference type="Proteomes" id="UP000030944">
    <property type="component" value="Chromosome"/>
</dbReference>
<dbReference type="Proteomes" id="UP000241022">
    <property type="component" value="Unassembled WGS sequence"/>
</dbReference>
<evidence type="ECO:0000313" key="2">
    <source>
        <dbReference type="EMBL" id="AJA92761.1"/>
    </source>
</evidence>
<gene>
    <name evidence="3" type="ORF">A7X95_06475</name>
    <name evidence="2" type="ORF">T478_0282</name>
</gene>
<evidence type="ECO:0000313" key="5">
    <source>
        <dbReference type="Proteomes" id="UP000241022"/>
    </source>
</evidence>
<reference evidence="5" key="3">
    <citation type="submission" date="2016-05" db="EMBL/GenBank/DDBJ databases">
        <authorList>
            <person name="Dupont C."/>
            <person name="Santoro A."/>
        </authorList>
    </citation>
    <scope>NUCLEOTIDE SEQUENCE [LARGE SCALE GENOMIC DNA]</scope>
    <source>
        <strain evidence="5">U25</strain>
    </source>
</reference>
<dbReference type="GeneID" id="24816179"/>
<dbReference type="EMBL" id="CP007026">
    <property type="protein sequence ID" value="AJA92761.1"/>
    <property type="molecule type" value="Genomic_DNA"/>
</dbReference>
<protein>
    <submittedName>
        <fullName evidence="2">Uncharacterized protein</fullName>
    </submittedName>
</protein>
<evidence type="ECO:0000313" key="4">
    <source>
        <dbReference type="Proteomes" id="UP000030944"/>
    </source>
</evidence>
<dbReference type="OrthoDB" id="3147at2157"/>
<keyword evidence="1" id="KW-0812">Transmembrane</keyword>
<dbReference type="STRING" id="1410606.T478_0282"/>
<keyword evidence="1" id="KW-1133">Transmembrane helix</keyword>
<reference evidence="3 5" key="4">
    <citation type="submission" date="2018-04" db="EMBL/GenBank/DDBJ databases">
        <title>Transcriptomics of ammonia oxidizing archaea.</title>
        <authorList>
            <person name="Carini P."/>
        </authorList>
    </citation>
    <scope>NUCLEOTIDE SEQUENCE [LARGE SCALE GENOMIC DNA]</scope>
    <source>
        <strain evidence="3 5">U25</strain>
    </source>
</reference>
<dbReference type="EMBL" id="LXWN01000002">
    <property type="protein sequence ID" value="PTL87525.1"/>
    <property type="molecule type" value="Genomic_DNA"/>
</dbReference>